<organism evidence="1 2">
    <name type="scientific">Anopheles atroparvus</name>
    <name type="common">European mosquito</name>
    <dbReference type="NCBI Taxonomy" id="41427"/>
    <lineage>
        <taxon>Eukaryota</taxon>
        <taxon>Metazoa</taxon>
        <taxon>Ecdysozoa</taxon>
        <taxon>Arthropoda</taxon>
        <taxon>Hexapoda</taxon>
        <taxon>Insecta</taxon>
        <taxon>Pterygota</taxon>
        <taxon>Neoptera</taxon>
        <taxon>Endopterygota</taxon>
        <taxon>Diptera</taxon>
        <taxon>Nematocera</taxon>
        <taxon>Culicoidea</taxon>
        <taxon>Culicidae</taxon>
        <taxon>Anophelinae</taxon>
        <taxon>Anopheles</taxon>
    </lineage>
</organism>
<reference evidence="1" key="1">
    <citation type="submission" date="2024-04" db="UniProtKB">
        <authorList>
            <consortium name="EnsemblMetazoa"/>
        </authorList>
    </citation>
    <scope>IDENTIFICATION</scope>
    <source>
        <strain evidence="1">EBRO</strain>
    </source>
</reference>
<evidence type="ECO:0000313" key="1">
    <source>
        <dbReference type="EnsemblMetazoa" id="ENSAATROPP009938"/>
    </source>
</evidence>
<name>A0AAG5DGX0_ANOAO</name>
<proteinExistence type="predicted"/>
<keyword evidence="2" id="KW-1185">Reference proteome</keyword>
<accession>A0AAG5DGX0</accession>
<sequence length="124" mass="14049">MPQMMRMGNENNAKLSSLETPTLKPISILQARIGTMENGTKNITQNKPRVTQNLGLNIRRIVPQHYRPHYHHLINLLSEAKLSNISCHMSLSKTVVICPFSQAQSDHNYMFNPSKNAVILTNAR</sequence>
<dbReference type="AlphaFoldDB" id="A0AAG5DGX0"/>
<dbReference type="EnsemblMetazoa" id="ENSAATROPT011007">
    <property type="protein sequence ID" value="ENSAATROPP009938"/>
    <property type="gene ID" value="ENSAATROPG008960"/>
</dbReference>
<evidence type="ECO:0000313" key="2">
    <source>
        <dbReference type="Proteomes" id="UP000075880"/>
    </source>
</evidence>
<dbReference type="Proteomes" id="UP000075880">
    <property type="component" value="Unassembled WGS sequence"/>
</dbReference>
<protein>
    <submittedName>
        <fullName evidence="1">Uncharacterized protein</fullName>
    </submittedName>
</protein>